<dbReference type="Proteomes" id="UP000887564">
    <property type="component" value="Unplaced"/>
</dbReference>
<dbReference type="AlphaFoldDB" id="A0A914S1R5"/>
<proteinExistence type="predicted"/>
<evidence type="ECO:0000313" key="2">
    <source>
        <dbReference type="WBParaSite" id="PEQ_0001252801-mRNA-1"/>
    </source>
</evidence>
<evidence type="ECO:0000313" key="1">
    <source>
        <dbReference type="Proteomes" id="UP000887564"/>
    </source>
</evidence>
<reference evidence="2" key="1">
    <citation type="submission" date="2022-11" db="UniProtKB">
        <authorList>
            <consortium name="WormBaseParasite"/>
        </authorList>
    </citation>
    <scope>IDENTIFICATION</scope>
</reference>
<organism evidence="1 2">
    <name type="scientific">Parascaris equorum</name>
    <name type="common">Equine roundworm</name>
    <dbReference type="NCBI Taxonomy" id="6256"/>
    <lineage>
        <taxon>Eukaryota</taxon>
        <taxon>Metazoa</taxon>
        <taxon>Ecdysozoa</taxon>
        <taxon>Nematoda</taxon>
        <taxon>Chromadorea</taxon>
        <taxon>Rhabditida</taxon>
        <taxon>Spirurina</taxon>
        <taxon>Ascaridomorpha</taxon>
        <taxon>Ascaridoidea</taxon>
        <taxon>Ascarididae</taxon>
        <taxon>Parascaris</taxon>
    </lineage>
</organism>
<protein>
    <submittedName>
        <fullName evidence="2">Uncharacterized protein</fullName>
    </submittedName>
</protein>
<accession>A0A914S1R5</accession>
<name>A0A914S1R5_PAREQ</name>
<keyword evidence="1" id="KW-1185">Reference proteome</keyword>
<sequence>MDTEEWLQIEFPSEVYPPAYMLEYWRSSLGSWARYKDSQHNEVSCFQQCISSRMASATYIYRIEHSQRYK</sequence>
<dbReference type="WBParaSite" id="PEQ_0001252801-mRNA-1">
    <property type="protein sequence ID" value="PEQ_0001252801-mRNA-1"/>
    <property type="gene ID" value="PEQ_0001252801"/>
</dbReference>